<reference evidence="1" key="1">
    <citation type="submission" date="2022-11" db="EMBL/GenBank/DDBJ databases">
        <title>beta-Carotene-producing bacterium, Jeongeuplla avenae sp. nov., alleviates the salt stress of Arabidopsis seedlings.</title>
        <authorList>
            <person name="Jiang L."/>
            <person name="Lee J."/>
        </authorList>
    </citation>
    <scope>NUCLEOTIDE SEQUENCE</scope>
    <source>
        <strain evidence="1">DY_R2A_6</strain>
    </source>
</reference>
<dbReference type="Proteomes" id="UP001163223">
    <property type="component" value="Chromosome"/>
</dbReference>
<gene>
    <name evidence="1" type="ORF">OXU80_04970</name>
</gene>
<name>A0ACD4NRQ5_9HYPH</name>
<keyword evidence="2" id="KW-1185">Reference proteome</keyword>
<proteinExistence type="predicted"/>
<sequence>MSTASALPVEQEGRAQLVPLLLSISKSTRAFLALLLSEIDLHPGQDQLLMRLVPGEPISVSLLADQLSVRPSTVSKMLDRLIEKDLVQRSSNDSDARRTMVRITPDGEAVRARVRSVWERLDGELCAALENSEIGSVVRTLRQTDEVLAVKLRRLR</sequence>
<evidence type="ECO:0000313" key="2">
    <source>
        <dbReference type="Proteomes" id="UP001163223"/>
    </source>
</evidence>
<dbReference type="EMBL" id="CP113520">
    <property type="protein sequence ID" value="WAJ29588.1"/>
    <property type="molecule type" value="Genomic_DNA"/>
</dbReference>
<evidence type="ECO:0000313" key="1">
    <source>
        <dbReference type="EMBL" id="WAJ29588.1"/>
    </source>
</evidence>
<organism evidence="1 2">
    <name type="scientific">Antarcticirhabdus aurantiaca</name>
    <dbReference type="NCBI Taxonomy" id="2606717"/>
    <lineage>
        <taxon>Bacteria</taxon>
        <taxon>Pseudomonadati</taxon>
        <taxon>Pseudomonadota</taxon>
        <taxon>Alphaproteobacteria</taxon>
        <taxon>Hyphomicrobiales</taxon>
        <taxon>Aurantimonadaceae</taxon>
        <taxon>Antarcticirhabdus</taxon>
    </lineage>
</organism>
<protein>
    <submittedName>
        <fullName evidence="1">MarR family winged helix-turn-helix transcriptional regulator</fullName>
    </submittedName>
</protein>
<accession>A0ACD4NRQ5</accession>